<organism evidence="2 3">
    <name type="scientific">Tipula oleracea nudivirus</name>
    <dbReference type="NCBI Taxonomy" id="1546257"/>
    <lineage>
        <taxon>Viruses</taxon>
        <taxon>Viruses incertae sedis</taxon>
        <taxon>Naldaviricetes</taxon>
        <taxon>Lefavirales</taxon>
        <taxon>Nudiviridae</taxon>
        <taxon>Deltanudivirus</taxon>
        <taxon>Deltanudivirus tipoleraceae</taxon>
    </lineage>
</organism>
<reference evidence="2 3" key="1">
    <citation type="journal article" date="2015" name="J. Virol.">
        <title>The genome of the nucleopolyhedrosis-causing virus from Tipula oleracea sheds new light on the Nudiviridae family.</title>
        <authorList>
            <person name="Bezier A."/>
            <person name="Theze J."/>
            <person name="Gavory F."/>
            <person name="Gaillard J."/>
            <person name="Poulain J."/>
            <person name="Drezen J.M."/>
            <person name="Herniou E.A."/>
        </authorList>
    </citation>
    <scope>NUCLEOTIDE SEQUENCE [LARGE SCALE GENOMIC DNA]</scope>
    <source>
        <strain evidence="2">35</strain>
    </source>
</reference>
<keyword evidence="3" id="KW-1185">Reference proteome</keyword>
<evidence type="ECO:0000256" key="1">
    <source>
        <dbReference type="SAM" id="MobiDB-lite"/>
    </source>
</evidence>
<feature type="compositionally biased region" description="Basic and acidic residues" evidence="1">
    <location>
        <begin position="136"/>
        <end position="157"/>
    </location>
</feature>
<accession>A0A0B4VFU8</accession>
<dbReference type="GeneID" id="22921781"/>
<gene>
    <name evidence="2" type="ORF">TONV_067</name>
</gene>
<proteinExistence type="predicted"/>
<evidence type="ECO:0000313" key="3">
    <source>
        <dbReference type="Proteomes" id="UP000201058"/>
    </source>
</evidence>
<dbReference type="EMBL" id="KM610234">
    <property type="protein sequence ID" value="AJD20127.1"/>
    <property type="molecule type" value="Genomic_DNA"/>
</dbReference>
<evidence type="ECO:0000313" key="2">
    <source>
        <dbReference type="EMBL" id="AJD20127.1"/>
    </source>
</evidence>
<dbReference type="Proteomes" id="UP000201058">
    <property type="component" value="Segment"/>
</dbReference>
<dbReference type="RefSeq" id="YP_009116714.1">
    <property type="nucleotide sequence ID" value="NC_026242.1"/>
</dbReference>
<dbReference type="KEGG" id="vg:22921781"/>
<name>A0A0B4VFU8_9VIRU</name>
<sequence length="481" mass="55972">MTKYNFNKNNKEIKNEVPAKFIIRCRLFRLTNKLNNDVTATVLFIYRYMRFEIVVDGDDIQLFNMDDNNKQYKIKYENDDNHLLKVRLHEVLHTFKPDEMITIDDFNAMVKTEKKIKITKKKTVYERKEKNDKYEKPIKEKKDKPIKEKKEKKEKPNKTIIKPTEEPIEPIEEIQQLQTREEIVKEFNDTLNMNSVDHSYVDRMDHMFKHISNTITNTNNNPNNTNNTEEYENIEYVEYENNDGGVGFVEYDEFNMDELIQLKYQIEEQTLLQQIEEQQLNQHQHQPQTQIIMDNNKGVVVSIDMSVINQDDAIGIDADGNAAVDTTTDADNAADTTTDAEADADNGKYNNKQPSNLVVAQVKTKSDTIVKSKSDKVKSVTVKRSNEKISGGSSNSTSTYSLKEKKSKLSSDIAFDQVKLLNNTTYDYKSMSDEEVLKKLTQNQKELLEKYIITMTTPSSKRIYSDNFISVFVIKKKYIEP</sequence>
<feature type="region of interest" description="Disordered" evidence="1">
    <location>
        <begin position="327"/>
        <end position="353"/>
    </location>
</feature>
<feature type="compositionally biased region" description="Low complexity" evidence="1">
    <location>
        <begin position="327"/>
        <end position="337"/>
    </location>
</feature>
<protein>
    <submittedName>
        <fullName evidence="2">Uncharacterized protein</fullName>
    </submittedName>
</protein>
<feature type="region of interest" description="Disordered" evidence="1">
    <location>
        <begin position="136"/>
        <end position="158"/>
    </location>
</feature>